<gene>
    <name evidence="2" type="ORF">PSRA_1028</name>
</gene>
<feature type="compositionally biased region" description="Low complexity" evidence="1">
    <location>
        <begin position="103"/>
        <end position="117"/>
    </location>
</feature>
<feature type="compositionally biased region" description="Basic and acidic residues" evidence="1">
    <location>
        <begin position="180"/>
        <end position="198"/>
    </location>
</feature>
<dbReference type="EMBL" id="MWWR01000007">
    <property type="protein sequence ID" value="OZG51631.1"/>
    <property type="molecule type" value="Genomic_DNA"/>
</dbReference>
<feature type="region of interest" description="Disordered" evidence="1">
    <location>
        <begin position="161"/>
        <end position="205"/>
    </location>
</feature>
<protein>
    <submittedName>
        <fullName evidence="2">Transcriptional regulator</fullName>
    </submittedName>
</protein>
<dbReference type="AlphaFoldDB" id="A0A261EXQ3"/>
<proteinExistence type="predicted"/>
<keyword evidence="3" id="KW-1185">Reference proteome</keyword>
<evidence type="ECO:0000256" key="1">
    <source>
        <dbReference type="SAM" id="MobiDB-lite"/>
    </source>
</evidence>
<dbReference type="Proteomes" id="UP000216725">
    <property type="component" value="Unassembled WGS sequence"/>
</dbReference>
<sequence length="481" mass="51292">MSIRVLWWAMGTHRVRSCTCRCVLMALADATPDDHGLHAFPSARSIAERMDLSLRTVQRELAWMESAGIIRRGDQSYVSRYPAQTRPIVWDLDVDGPEPGPDAVGAGAKAMPAATKPQKTAMARGKGTSQKTDTTNCRSTDSAATGCRSSYDTDVAQYELNNSLNSPHNPPKGGLPPVEGNHDGKNRAGGSRDGDGRGEASTASPVADSLCLLDAFDDGLRSDPYGEFVPEEPSGGIGAPGSDGAAEPIVAPAAAHAPAAAGGTSYAVAGVPAGATDAAPGERVLRASRRLVAEHHRLIGERGLAPRTWPRREVGNASWLISTLTEAGRDPDQAVDDILSAVVWALSHDFHRARVLTLRSLASDWAALRQDITSPRSRQGQGTIRFGRISPGVTRESAPGVSPVVAASYAPHRQLTRAYSEGHAVYWGEQWLEPSNLGKLYQHCYDEVDPGECPVCASDAHNRDHHGDMARIRDARKEGTA</sequence>
<comment type="caution">
    <text evidence="2">The sequence shown here is derived from an EMBL/GenBank/DDBJ whole genome shotgun (WGS) entry which is preliminary data.</text>
</comment>
<feature type="region of interest" description="Disordered" evidence="1">
    <location>
        <begin position="96"/>
        <end position="148"/>
    </location>
</feature>
<organism evidence="2 3">
    <name type="scientific">Pseudoscardovia radai</name>
    <dbReference type="NCBI Taxonomy" id="987066"/>
    <lineage>
        <taxon>Bacteria</taxon>
        <taxon>Bacillati</taxon>
        <taxon>Actinomycetota</taxon>
        <taxon>Actinomycetes</taxon>
        <taxon>Bifidobacteriales</taxon>
        <taxon>Bifidobacteriaceae</taxon>
        <taxon>Pseudoscardovia</taxon>
    </lineage>
</organism>
<evidence type="ECO:0000313" key="3">
    <source>
        <dbReference type="Proteomes" id="UP000216725"/>
    </source>
</evidence>
<accession>A0A261EXQ3</accession>
<evidence type="ECO:0000313" key="2">
    <source>
        <dbReference type="EMBL" id="OZG51631.1"/>
    </source>
</evidence>
<feature type="compositionally biased region" description="Polar residues" evidence="1">
    <location>
        <begin position="127"/>
        <end position="148"/>
    </location>
</feature>
<name>A0A261EXQ3_9BIFI</name>
<feature type="region of interest" description="Disordered" evidence="1">
    <location>
        <begin position="222"/>
        <end position="244"/>
    </location>
</feature>
<reference evidence="2 3" key="1">
    <citation type="journal article" date="2017" name="BMC Genomics">
        <title>Comparative genomic and phylogenomic analyses of the Bifidobacteriaceae family.</title>
        <authorList>
            <person name="Lugli G.A."/>
            <person name="Milani C."/>
            <person name="Turroni F."/>
            <person name="Duranti S."/>
            <person name="Mancabelli L."/>
            <person name="Mangifesta M."/>
            <person name="Ferrario C."/>
            <person name="Modesto M."/>
            <person name="Mattarelli P."/>
            <person name="Jiri K."/>
            <person name="van Sinderen D."/>
            <person name="Ventura M."/>
        </authorList>
    </citation>
    <scope>NUCLEOTIDE SEQUENCE [LARGE SCALE GENOMIC DNA]</scope>
    <source>
        <strain evidence="2 3">DSM 24742</strain>
    </source>
</reference>
<dbReference type="Pfam" id="PF13730">
    <property type="entry name" value="HTH_36"/>
    <property type="match status" value="1"/>
</dbReference>